<evidence type="ECO:0000256" key="1">
    <source>
        <dbReference type="HAMAP-Rule" id="MF_01584"/>
    </source>
</evidence>
<dbReference type="Gene3D" id="3.30.360.10">
    <property type="entry name" value="Dihydrodipicolinate Reductase, domain 2"/>
    <property type="match status" value="1"/>
</dbReference>
<dbReference type="InterPro" id="IPR036390">
    <property type="entry name" value="WH_DNA-bd_sf"/>
</dbReference>
<dbReference type="Gene3D" id="1.10.10.10">
    <property type="entry name" value="Winged helix-like DNA-binding domain superfamily/Winged helix DNA-binding domain"/>
    <property type="match status" value="2"/>
</dbReference>
<dbReference type="Pfam" id="PF21378">
    <property type="entry name" value="YceM-like_C"/>
    <property type="match status" value="1"/>
</dbReference>
<name>A0A2X1QDF4_KLEPN</name>
<dbReference type="Gene3D" id="3.40.50.720">
    <property type="entry name" value="NAD(P)-binding Rossmann-like Domain"/>
    <property type="match status" value="1"/>
</dbReference>
<organism evidence="4 5">
    <name type="scientific">Klebsiella pneumoniae</name>
    <dbReference type="NCBI Taxonomy" id="573"/>
    <lineage>
        <taxon>Bacteria</taxon>
        <taxon>Pseudomonadati</taxon>
        <taxon>Pseudomonadota</taxon>
        <taxon>Gammaproteobacteria</taxon>
        <taxon>Enterobacterales</taxon>
        <taxon>Enterobacteriaceae</taxon>
        <taxon>Klebsiella/Raoultella group</taxon>
        <taxon>Klebsiella</taxon>
        <taxon>Klebsiella pneumoniae complex</taxon>
    </lineage>
</organism>
<dbReference type="SUPFAM" id="SSF55347">
    <property type="entry name" value="Glyceraldehyde-3-phosphate dehydrogenase-like, C-terminal domain"/>
    <property type="match status" value="1"/>
</dbReference>
<dbReference type="AlphaFoldDB" id="A0A2X1QDF4"/>
<dbReference type="SUPFAM" id="SSF51735">
    <property type="entry name" value="NAD(P)-binding Rossmann-fold domains"/>
    <property type="match status" value="1"/>
</dbReference>
<feature type="domain" description="Gfo/Idh/MocA-like oxidoreductase N-terminal" evidence="2">
    <location>
        <begin position="282"/>
        <end position="342"/>
    </location>
</feature>
<evidence type="ECO:0000313" key="5">
    <source>
        <dbReference type="Proteomes" id="UP000251123"/>
    </source>
</evidence>
<reference evidence="4 5" key="1">
    <citation type="submission" date="2018-06" db="EMBL/GenBank/DDBJ databases">
        <authorList>
            <consortium name="Pathogen Informatics"/>
            <person name="Doyle S."/>
        </authorList>
    </citation>
    <scope>NUCLEOTIDE SEQUENCE [LARGE SCALE GENOMIC DNA]</scope>
    <source>
        <strain evidence="4 5">NCTC9601</strain>
    </source>
</reference>
<dbReference type="InterPro" id="IPR007432">
    <property type="entry name" value="DUF480"/>
</dbReference>
<gene>
    <name evidence="4" type="primary">yceH</name>
    <name evidence="4" type="ORF">NCTC9601_00570</name>
</gene>
<evidence type="ECO:0000259" key="2">
    <source>
        <dbReference type="Pfam" id="PF01408"/>
    </source>
</evidence>
<dbReference type="HAMAP" id="MF_01584">
    <property type="entry name" value="UPF0502"/>
    <property type="match status" value="1"/>
</dbReference>
<dbReference type="InterPro" id="IPR048477">
    <property type="entry name" value="YceM-like_C"/>
</dbReference>
<dbReference type="GO" id="GO:0000166">
    <property type="term" value="F:nucleotide binding"/>
    <property type="evidence" value="ECO:0007669"/>
    <property type="project" value="InterPro"/>
</dbReference>
<proteinExistence type="inferred from homology"/>
<protein>
    <submittedName>
        <fullName evidence="4">Oxidoreductase family, NAD-binding</fullName>
    </submittedName>
</protein>
<dbReference type="EMBL" id="UASN01000006">
    <property type="protein sequence ID" value="SPX52768.1"/>
    <property type="molecule type" value="Genomic_DNA"/>
</dbReference>
<dbReference type="PANTHER" id="PTHR38768:SF1">
    <property type="entry name" value="UPF0502 PROTEIN YCEH"/>
    <property type="match status" value="1"/>
</dbReference>
<evidence type="ECO:0000313" key="4">
    <source>
        <dbReference type="EMBL" id="SPX52768.1"/>
    </source>
</evidence>
<dbReference type="NCBIfam" id="NF008413">
    <property type="entry name" value="PRK11239.1"/>
    <property type="match status" value="1"/>
</dbReference>
<dbReference type="InterPro" id="IPR000683">
    <property type="entry name" value="Gfo/Idh/MocA-like_OxRdtase_N"/>
</dbReference>
<feature type="domain" description="YceM-like C-terminal" evidence="3">
    <location>
        <begin position="348"/>
        <end position="436"/>
    </location>
</feature>
<dbReference type="Pfam" id="PF04337">
    <property type="entry name" value="DUF480"/>
    <property type="match status" value="1"/>
</dbReference>
<dbReference type="SUPFAM" id="SSF46785">
    <property type="entry name" value="Winged helix' DNA-binding domain"/>
    <property type="match status" value="2"/>
</dbReference>
<evidence type="ECO:0000259" key="3">
    <source>
        <dbReference type="Pfam" id="PF21378"/>
    </source>
</evidence>
<dbReference type="Pfam" id="PF01408">
    <property type="entry name" value="GFO_IDH_MocA"/>
    <property type="match status" value="1"/>
</dbReference>
<accession>A0A2X1QDF4</accession>
<dbReference type="Proteomes" id="UP000251123">
    <property type="component" value="Unassembled WGS sequence"/>
</dbReference>
<dbReference type="PANTHER" id="PTHR38768">
    <property type="entry name" value="UPF0502 PROTEIN YCEH"/>
    <property type="match status" value="1"/>
</dbReference>
<dbReference type="FunFam" id="1.10.10.10:FF:000196">
    <property type="entry name" value="UPF0502 protein YceH"/>
    <property type="match status" value="1"/>
</dbReference>
<dbReference type="InterPro" id="IPR036388">
    <property type="entry name" value="WH-like_DNA-bd_sf"/>
</dbReference>
<comment type="similarity">
    <text evidence="1">Belongs to the UPF0502 family.</text>
</comment>
<dbReference type="InterPro" id="IPR036291">
    <property type="entry name" value="NAD(P)-bd_dom_sf"/>
</dbReference>
<sequence length="481" mass="53143">MKYQLTAHEARVIGCLLEKQVTTPEKYPLSVNAVVTACNQKTNREPVMSLSESEVQALLDTLVKRHYLRTVSGFGNRVTKYEQRFCNSEFGDLKLSAGEVAVVTTLLLRGAQTPGELRSRAQRMYEFSDMAEVESVLEGLTTREDGPFVARLPREPGKRESRYMHLFCDDMDTLITTVEALAPLDDDGDLRARVEALEGEVAELKSAPRFAVTPSGRLKRGDKIAHWGGRLRQHCAESVAAGAGGGGKLDAASGPGRRVKRRRCGSAKPGGCHTLIPSMPWRHQCDAVFVHTSTASHYEVVNHLLNAGVHVCVDKPLADKLSEAETLVELAARRRLTLMVGFNRRFAPLYRELKGRLGEAASLRMDKHRSDSVGNDLRFTLLDDYLHVVDTALWLADGQARLRGGALKITPQGEMLYAEHQFSSPRLQVTTSMHRRGRQPARVGAGGHGWRAICRQRDARMAGGVRSWRGPAPGCRLANHP</sequence>